<evidence type="ECO:0000256" key="3">
    <source>
        <dbReference type="SAM" id="SignalP"/>
    </source>
</evidence>
<feature type="signal peptide" evidence="3">
    <location>
        <begin position="1"/>
        <end position="24"/>
    </location>
</feature>
<dbReference type="SUPFAM" id="SSF111384">
    <property type="entry name" value="OmpH-like"/>
    <property type="match status" value="1"/>
</dbReference>
<evidence type="ECO:0000256" key="1">
    <source>
        <dbReference type="ARBA" id="ARBA00009091"/>
    </source>
</evidence>
<dbReference type="AlphaFoldDB" id="F0P2H5"/>
<evidence type="ECO:0000313" key="4">
    <source>
        <dbReference type="EMBL" id="ADX67814.1"/>
    </source>
</evidence>
<feature type="chain" id="PRO_5003254344" evidence="3">
    <location>
        <begin position="25"/>
        <end position="174"/>
    </location>
</feature>
<keyword evidence="5" id="KW-1185">Reference proteome</keyword>
<dbReference type="Pfam" id="PF03938">
    <property type="entry name" value="OmpH"/>
    <property type="match status" value="1"/>
</dbReference>
<evidence type="ECO:0000256" key="2">
    <source>
        <dbReference type="ARBA" id="ARBA00022729"/>
    </source>
</evidence>
<accession>F0P2H5</accession>
<dbReference type="eggNOG" id="COG2825">
    <property type="taxonomic scope" value="Bacteria"/>
</dbReference>
<dbReference type="PANTHER" id="PTHR35089:SF1">
    <property type="entry name" value="CHAPERONE PROTEIN SKP"/>
    <property type="match status" value="1"/>
</dbReference>
<name>F0P2H5_WEEVC</name>
<dbReference type="PANTHER" id="PTHR35089">
    <property type="entry name" value="CHAPERONE PROTEIN SKP"/>
    <property type="match status" value="1"/>
</dbReference>
<keyword evidence="2 3" id="KW-0732">Signal</keyword>
<dbReference type="GO" id="GO:0051082">
    <property type="term" value="F:unfolded protein binding"/>
    <property type="evidence" value="ECO:0007669"/>
    <property type="project" value="InterPro"/>
</dbReference>
<dbReference type="Proteomes" id="UP000008641">
    <property type="component" value="Chromosome"/>
</dbReference>
<evidence type="ECO:0000313" key="5">
    <source>
        <dbReference type="Proteomes" id="UP000008641"/>
    </source>
</evidence>
<reference evidence="4 5" key="1">
    <citation type="journal article" date="2011" name="Stand. Genomic Sci.">
        <title>Complete genome sequence of Weeksella virosa type strain (9751).</title>
        <authorList>
            <person name="Lang E."/>
            <person name="Teshima H."/>
            <person name="Lucas S."/>
            <person name="Lapidus A."/>
            <person name="Hammon N."/>
            <person name="Deshpande S."/>
            <person name="Nolan M."/>
            <person name="Cheng J.F."/>
            <person name="Pitluck S."/>
            <person name="Liolios K."/>
            <person name="Pagani I."/>
            <person name="Mikhailova N."/>
            <person name="Ivanova N."/>
            <person name="Mavromatis K."/>
            <person name="Pati A."/>
            <person name="Tapia R."/>
            <person name="Han C."/>
            <person name="Goodwin L."/>
            <person name="Chen A."/>
            <person name="Palaniappan K."/>
            <person name="Land M."/>
            <person name="Hauser L."/>
            <person name="Chang Y.J."/>
            <person name="Jeffries C.D."/>
            <person name="Brambilla E.M."/>
            <person name="Kopitz M."/>
            <person name="Rohde M."/>
            <person name="Goker M."/>
            <person name="Tindall B.J."/>
            <person name="Detter J.C."/>
            <person name="Woyke T."/>
            <person name="Bristow J."/>
            <person name="Eisen J.A."/>
            <person name="Markowitz V."/>
            <person name="Hugenholtz P."/>
            <person name="Klenk H.P."/>
            <person name="Kyrpides N.C."/>
        </authorList>
    </citation>
    <scope>NUCLEOTIDE SEQUENCE [LARGE SCALE GENOMIC DNA]</scope>
    <source>
        <strain evidence="5">ATCC 43766 / DSM 16922 / JCM 21250 / NBRC 16016 / NCTC 11634 / CL345/78</strain>
    </source>
</reference>
<sequence>MNMKNLKFIALLTMFVFGSILTFAQDIAHIDFNKVYDAMPEYKKANDDYEALGKKHQGEIEKIEVSYKALMEQAQKDLQGKSQEEVQKIIIEKKYQEQEQAIQQKLQTYREAAQKEMLEKEKSLFEPIYNKVKMAIDAVAKRKNIKYVLPENMAIYTGGGYDLFNDVKTELKIK</sequence>
<dbReference type="EMBL" id="CP002455">
    <property type="protein sequence ID" value="ADX67814.1"/>
    <property type="molecule type" value="Genomic_DNA"/>
</dbReference>
<protein>
    <submittedName>
        <fullName evidence="4">Outer membrane chaperone Skp (OmpH)</fullName>
    </submittedName>
</protein>
<dbReference type="Gene3D" id="3.30.910.20">
    <property type="entry name" value="Skp domain"/>
    <property type="match status" value="1"/>
</dbReference>
<reference evidence="5" key="2">
    <citation type="journal article" date="2011" name="Stand. Genomic Sci.">
        <title>Complete genome sequence of Weeksella virosa type strain (9751T).</title>
        <authorList>
            <person name="Lang E."/>
            <person name="Teshima H."/>
            <person name="Lucas S."/>
            <person name="Lapidus A."/>
            <person name="Hammon N."/>
            <person name="Deshpande S."/>
            <person name="Nolan M."/>
            <person name="Cheng J."/>
            <person name="Pitluck S."/>
            <person name="Liolios K."/>
            <person name="Pagani I."/>
            <person name="Mikhailova N."/>
            <person name="Ivanova N."/>
            <person name="Mavromatis K."/>
            <person name="Pati A."/>
            <person name="Tapia R."/>
            <person name="Han C."/>
            <person name="Goodwin L."/>
            <person name="Chen A."/>
            <person name="Palaniappan K."/>
            <person name="Land M."/>
            <person name="Hauser L."/>
            <person name="Chang Y."/>
            <person name="Jeffries C."/>
            <person name="Brambilla E."/>
            <person name="Kopitz M."/>
            <person name="Rohde M."/>
            <person name="Goker M."/>
            <person name="Tindall B."/>
            <person name="Detter J."/>
            <person name="Woyke T."/>
            <person name="Bristow J."/>
            <person name="Eisen J."/>
            <person name="Markowitz V."/>
            <person name="Hugenholtz P."/>
            <person name="Klenk H."/>
            <person name="Kyrpides N."/>
        </authorList>
    </citation>
    <scope>NUCLEOTIDE SEQUENCE [LARGE SCALE GENOMIC DNA]</scope>
    <source>
        <strain evidence="5">ATCC 43766 / DSM 16922 / JCM 21250 / NBRC 16016 / NCTC 11634 / CL345/78</strain>
    </source>
</reference>
<dbReference type="SMART" id="SM00935">
    <property type="entry name" value="OmpH"/>
    <property type="match status" value="1"/>
</dbReference>
<organism evidence="4 5">
    <name type="scientific">Weeksella virosa (strain ATCC 43766 / DSM 16922 / JCM 21250 / CCUG 30538 / CDC 9751 / IAM 14551 / NBRC 16016 / NCTC 11634 / CL345/78)</name>
    <dbReference type="NCBI Taxonomy" id="865938"/>
    <lineage>
        <taxon>Bacteria</taxon>
        <taxon>Pseudomonadati</taxon>
        <taxon>Bacteroidota</taxon>
        <taxon>Flavobacteriia</taxon>
        <taxon>Flavobacteriales</taxon>
        <taxon>Weeksellaceae</taxon>
        <taxon>Weeksella</taxon>
    </lineage>
</organism>
<dbReference type="HOGENOM" id="CLU_053320_3_0_10"/>
<dbReference type="STRING" id="865938.Weevi_1105"/>
<dbReference type="GO" id="GO:0050821">
    <property type="term" value="P:protein stabilization"/>
    <property type="evidence" value="ECO:0007669"/>
    <property type="project" value="TreeGrafter"/>
</dbReference>
<proteinExistence type="inferred from homology"/>
<dbReference type="KEGG" id="wvi:Weevi_1105"/>
<dbReference type="RefSeq" id="WP_013598204.1">
    <property type="nucleotide sequence ID" value="NC_015144.1"/>
</dbReference>
<gene>
    <name evidence="4" type="ordered locus">Weevi_1105</name>
</gene>
<dbReference type="InterPro" id="IPR024930">
    <property type="entry name" value="Skp_dom_sf"/>
</dbReference>
<dbReference type="InterPro" id="IPR005632">
    <property type="entry name" value="Chaperone_Skp"/>
</dbReference>
<comment type="similarity">
    <text evidence="1">Belongs to the Skp family.</text>
</comment>
<dbReference type="GO" id="GO:0005829">
    <property type="term" value="C:cytosol"/>
    <property type="evidence" value="ECO:0007669"/>
    <property type="project" value="TreeGrafter"/>
</dbReference>